<evidence type="ECO:0000313" key="1">
    <source>
        <dbReference type="EMBL" id="MDX5039401.1"/>
    </source>
</evidence>
<dbReference type="EMBL" id="JAWWVP010000001">
    <property type="protein sequence ID" value="MDX5039401.1"/>
    <property type="molecule type" value="Genomic_DNA"/>
</dbReference>
<organism evidence="1">
    <name type="scientific">Streptococcus anginosus</name>
    <dbReference type="NCBI Taxonomy" id="1328"/>
    <lineage>
        <taxon>Bacteria</taxon>
        <taxon>Bacillati</taxon>
        <taxon>Bacillota</taxon>
        <taxon>Bacilli</taxon>
        <taxon>Lactobacillales</taxon>
        <taxon>Streptococcaceae</taxon>
        <taxon>Streptococcus</taxon>
        <taxon>Streptococcus anginosus group</taxon>
    </lineage>
</organism>
<name>A0AAP6BNV1_STRAP</name>
<proteinExistence type="predicted"/>
<dbReference type="AlphaFoldDB" id="A0AAP6BNV1"/>
<gene>
    <name evidence="1" type="ORF">SFH28_00790</name>
</gene>
<protein>
    <submittedName>
        <fullName evidence="1">Uncharacterized protein</fullName>
    </submittedName>
</protein>
<sequence>MSTSFFLTSVRRADELSDFWFMLSAGRTSRLSFNLFCQLGGRAD</sequence>
<accession>A0AAP6BNV1</accession>
<dbReference type="RefSeq" id="WP_256381214.1">
    <property type="nucleotide sequence ID" value="NZ_CP012805.1"/>
</dbReference>
<reference evidence="1" key="1">
    <citation type="submission" date="2023-11" db="EMBL/GenBank/DDBJ databases">
        <title>Streptococcus anginosus urogential strains.</title>
        <authorList>
            <person name="Appleberry H."/>
            <person name="Garcia-Israel J."/>
            <person name="Wolfe A."/>
            <person name="Putonti C."/>
        </authorList>
    </citation>
    <scope>NUCLEOTIDE SEQUENCE</scope>
    <source>
        <strain evidence="1">UMB1758</strain>
    </source>
</reference>
<comment type="caution">
    <text evidence="1">The sequence shown here is derived from an EMBL/GenBank/DDBJ whole genome shotgun (WGS) entry which is preliminary data.</text>
</comment>